<accession>A0AAF1BRQ2</accession>
<sequence length="334" mass="37418">MNMDEYGSDTEDVNDEDNTDCTGDGLGSFEEWTDNLAMSIDNPMTYGEFREAELDPHHPLRAPDNPRHEEYLRAKEQMEEMMKNLVPLESEVLTSQLGIDTSKLIQDSKIANVEQSLANQVGSAVSKNLGILDIPNVSDALKGSTGIDTREYLDAFNTPYAELARKGQMAHDASKLLNNFKVSEVFDAAQAPLKDNAVLDSVDWLEQIRNFSYGKTDGEGDDQSADVASSLREHVAASQEALDRQIASIHEARARKEEEEQQFRERLVFSMNRLAELHVESAAVNEENRQHDLCARSQRDKEEKSRFWWTLWVGILTLVATITGLVVTIVLALG</sequence>
<keyword evidence="2" id="KW-1133">Transmembrane helix</keyword>
<evidence type="ECO:0000313" key="3">
    <source>
        <dbReference type="EMBL" id="WOT02013.1"/>
    </source>
</evidence>
<feature type="compositionally biased region" description="Acidic residues" evidence="1">
    <location>
        <begin position="1"/>
        <end position="19"/>
    </location>
</feature>
<reference evidence="3" key="2">
    <citation type="submission" date="2023-10" db="EMBL/GenBank/DDBJ databases">
        <authorList>
            <person name="Choi B."/>
        </authorList>
    </citation>
    <scope>NUCLEOTIDE SEQUENCE</scope>
    <source>
        <strain evidence="3">UMB0763</strain>
    </source>
</reference>
<evidence type="ECO:0000313" key="4">
    <source>
        <dbReference type="Proteomes" id="UP000234560"/>
    </source>
</evidence>
<feature type="transmembrane region" description="Helical" evidence="2">
    <location>
        <begin position="307"/>
        <end position="333"/>
    </location>
</feature>
<protein>
    <submittedName>
        <fullName evidence="3">Uncharacterized protein</fullName>
    </submittedName>
</protein>
<organism evidence="3 4">
    <name type="scientific">Corynebacterium pyruviciproducens</name>
    <dbReference type="NCBI Taxonomy" id="598660"/>
    <lineage>
        <taxon>Bacteria</taxon>
        <taxon>Bacillati</taxon>
        <taxon>Actinomycetota</taxon>
        <taxon>Actinomycetes</taxon>
        <taxon>Mycobacteriales</taxon>
        <taxon>Corynebacteriaceae</taxon>
        <taxon>Corynebacterium</taxon>
    </lineage>
</organism>
<evidence type="ECO:0000256" key="2">
    <source>
        <dbReference type="SAM" id="Phobius"/>
    </source>
</evidence>
<proteinExistence type="predicted"/>
<dbReference type="Proteomes" id="UP000234560">
    <property type="component" value="Chromosome"/>
</dbReference>
<dbReference type="RefSeq" id="WP_143485491.1">
    <property type="nucleotide sequence ID" value="NZ_CP136958.1"/>
</dbReference>
<evidence type="ECO:0000256" key="1">
    <source>
        <dbReference type="SAM" id="MobiDB-lite"/>
    </source>
</evidence>
<dbReference type="EMBL" id="CP136958">
    <property type="protein sequence ID" value="WOT02013.1"/>
    <property type="molecule type" value="Genomic_DNA"/>
</dbReference>
<keyword evidence="2" id="KW-0812">Transmembrane</keyword>
<dbReference type="AlphaFoldDB" id="A0AAF1BRQ2"/>
<name>A0AAF1BRQ2_9CORY</name>
<dbReference type="KEGG" id="cpyr:CYJ47_12300"/>
<feature type="region of interest" description="Disordered" evidence="1">
    <location>
        <begin position="1"/>
        <end position="28"/>
    </location>
</feature>
<reference evidence="3" key="1">
    <citation type="submission" date="2017-12" db="EMBL/GenBank/DDBJ databases">
        <authorList>
            <person name="Thomas-White K."/>
            <person name="Wolfe A.J."/>
        </authorList>
    </citation>
    <scope>NUCLEOTIDE SEQUENCE</scope>
    <source>
        <strain evidence="3">UMB0763</strain>
    </source>
</reference>
<gene>
    <name evidence="3" type="ORF">CYJ47_12300</name>
</gene>
<keyword evidence="2" id="KW-0472">Membrane</keyword>